<feature type="coiled-coil region" evidence="1">
    <location>
        <begin position="31"/>
        <end position="61"/>
    </location>
</feature>
<dbReference type="RefSeq" id="WP_006501051.1">
    <property type="nucleotide sequence ID" value="NZ_CP011014.1"/>
</dbReference>
<name>A0A0D4CN48_LIMMU</name>
<evidence type="ECO:0000256" key="1">
    <source>
        <dbReference type="SAM" id="Coils"/>
    </source>
</evidence>
<keyword evidence="4" id="KW-1185">Reference proteome</keyword>
<dbReference type="HOGENOM" id="CLU_187592_1_0_9"/>
<dbReference type="AlphaFoldDB" id="A0A0D4CN48"/>
<protein>
    <recommendedName>
        <fullName evidence="5">Holin</fullName>
    </recommendedName>
</protein>
<keyword evidence="1" id="KW-0175">Coiled coil</keyword>
<keyword evidence="2" id="KW-0812">Transmembrane</keyword>
<evidence type="ECO:0000256" key="2">
    <source>
        <dbReference type="SAM" id="Phobius"/>
    </source>
</evidence>
<dbReference type="OrthoDB" id="2299925at2"/>
<gene>
    <name evidence="3" type="ORF">LBLM1_10910</name>
</gene>
<accession>A0A0D4CN48</accession>
<organism evidence="3 4">
    <name type="scientific">Limosilactobacillus mucosae LM1</name>
    <dbReference type="NCBI Taxonomy" id="1130798"/>
    <lineage>
        <taxon>Bacteria</taxon>
        <taxon>Bacillati</taxon>
        <taxon>Bacillota</taxon>
        <taxon>Bacilli</taxon>
        <taxon>Lactobacillales</taxon>
        <taxon>Lactobacillaceae</taxon>
        <taxon>Limosilactobacillus</taxon>
    </lineage>
</organism>
<reference evidence="3 4" key="1">
    <citation type="journal article" date="2012" name="J. Bacteriol.">
        <title>Genome sequence of Lactobacillus mucosae LM1, isolated from piglet feces.</title>
        <authorList>
            <person name="Lee J.H."/>
            <person name="Valeriano V.D."/>
            <person name="Shin Y.R."/>
            <person name="Chae J.P."/>
            <person name="Kim G.B."/>
            <person name="Ham J.S."/>
            <person name="Chun J."/>
            <person name="Kang D.K."/>
        </authorList>
    </citation>
    <scope>NUCLEOTIDE SEQUENCE [LARGE SCALE GENOMIC DNA]</scope>
    <source>
        <strain evidence="3 4">LM1</strain>
        <plasmid evidence="3">pLM1</plasmid>
    </source>
</reference>
<feature type="transmembrane region" description="Helical" evidence="2">
    <location>
        <begin position="64"/>
        <end position="85"/>
    </location>
</feature>
<evidence type="ECO:0008006" key="5">
    <source>
        <dbReference type="Google" id="ProtNLM"/>
    </source>
</evidence>
<dbReference type="Proteomes" id="UP000003645">
    <property type="component" value="Plasmid pLM1"/>
</dbReference>
<geneLocation type="plasmid" evidence="3 4">
    <name>pLM1</name>
</geneLocation>
<sequence length="91" mass="9802">MDSDKILDLLMDIQQRVAKIETATNKVDHVADKADEAYVLAKEAKSQAEQNGKDIEEIKEQSQWAFRASIGAVVSVVVAVIGAFASNLLGG</sequence>
<dbReference type="EMBL" id="CP011014">
    <property type="protein sequence ID" value="AJT51538.1"/>
    <property type="molecule type" value="Genomic_DNA"/>
</dbReference>
<evidence type="ECO:0000313" key="3">
    <source>
        <dbReference type="EMBL" id="AJT51538.1"/>
    </source>
</evidence>
<keyword evidence="2" id="KW-0472">Membrane</keyword>
<dbReference type="Pfam" id="PF10779">
    <property type="entry name" value="XhlA"/>
    <property type="match status" value="1"/>
</dbReference>
<keyword evidence="2" id="KW-1133">Transmembrane helix</keyword>
<keyword evidence="3" id="KW-0614">Plasmid</keyword>
<proteinExistence type="predicted"/>
<dbReference type="InterPro" id="IPR019715">
    <property type="entry name" value="Haemolysin_XhlA"/>
</dbReference>
<dbReference type="KEGG" id="lmu:LBLM1_10910"/>
<evidence type="ECO:0000313" key="4">
    <source>
        <dbReference type="Proteomes" id="UP000003645"/>
    </source>
</evidence>